<dbReference type="RefSeq" id="WP_107244400.1">
    <property type="nucleotide sequence ID" value="NZ_PYMJ01000026.1"/>
</dbReference>
<dbReference type="Proteomes" id="UP000240987">
    <property type="component" value="Unassembled WGS sequence"/>
</dbReference>
<evidence type="ECO:0000313" key="3">
    <source>
        <dbReference type="Proteomes" id="UP000240987"/>
    </source>
</evidence>
<accession>A0A2T3JAF7</accession>
<organism evidence="2 3">
    <name type="scientific">Photobacterium frigidiphilum</name>
    <dbReference type="NCBI Taxonomy" id="264736"/>
    <lineage>
        <taxon>Bacteria</taxon>
        <taxon>Pseudomonadati</taxon>
        <taxon>Pseudomonadota</taxon>
        <taxon>Gammaproteobacteria</taxon>
        <taxon>Vibrionales</taxon>
        <taxon>Vibrionaceae</taxon>
        <taxon>Photobacterium</taxon>
    </lineage>
</organism>
<keyword evidence="1" id="KW-0812">Transmembrane</keyword>
<keyword evidence="3" id="KW-1185">Reference proteome</keyword>
<dbReference type="AlphaFoldDB" id="A0A2T3JAF7"/>
<protein>
    <submittedName>
        <fullName evidence="2">Uncharacterized protein</fullName>
    </submittedName>
</protein>
<reference evidence="2 3" key="1">
    <citation type="submission" date="2018-01" db="EMBL/GenBank/DDBJ databases">
        <title>Whole genome sequencing of Histamine producing bacteria.</title>
        <authorList>
            <person name="Butler K."/>
        </authorList>
    </citation>
    <scope>NUCLEOTIDE SEQUENCE [LARGE SCALE GENOMIC DNA]</scope>
    <source>
        <strain evidence="2 3">JCM 12947</strain>
    </source>
</reference>
<dbReference type="OrthoDB" id="5826239at2"/>
<dbReference type="EMBL" id="PYMJ01000026">
    <property type="protein sequence ID" value="PSU45835.1"/>
    <property type="molecule type" value="Genomic_DNA"/>
</dbReference>
<keyword evidence="1" id="KW-0472">Membrane</keyword>
<sequence length="60" mass="6877">MELYQTVLVAAATGFCSAFGTGVAMKTGIKWMREMMIKMDARLTRLEQKNKATGWQWLYL</sequence>
<evidence type="ECO:0000313" key="2">
    <source>
        <dbReference type="EMBL" id="PSU45835.1"/>
    </source>
</evidence>
<evidence type="ECO:0000256" key="1">
    <source>
        <dbReference type="SAM" id="Phobius"/>
    </source>
</evidence>
<name>A0A2T3JAF7_9GAMM</name>
<comment type="caution">
    <text evidence="2">The sequence shown here is derived from an EMBL/GenBank/DDBJ whole genome shotgun (WGS) entry which is preliminary data.</text>
</comment>
<keyword evidence="1" id="KW-1133">Transmembrane helix</keyword>
<gene>
    <name evidence="2" type="ORF">C9J12_20540</name>
</gene>
<feature type="transmembrane region" description="Helical" evidence="1">
    <location>
        <begin position="6"/>
        <end position="29"/>
    </location>
</feature>
<proteinExistence type="predicted"/>